<dbReference type="HOGENOM" id="CLU_202941_0_0_2"/>
<dbReference type="AlphaFoldDB" id="E0SQ40"/>
<name>E0SQ40_IGNAA</name>
<sequence length="58" mass="6935">MDQNIVRGWIVRCKTCGTLWVLEVSFDLRNTKEVYHYCKICKKNTFHEILGRTEGWSK</sequence>
<evidence type="ECO:0000313" key="1">
    <source>
        <dbReference type="EMBL" id="ADM28171.1"/>
    </source>
</evidence>
<dbReference type="BioCyc" id="IAGG583356:GHAH-1351-MONOMER"/>
<proteinExistence type="predicted"/>
<dbReference type="EMBL" id="CP002098">
    <property type="protein sequence ID" value="ADM28171.1"/>
    <property type="molecule type" value="Genomic_DNA"/>
</dbReference>
<dbReference type="STRING" id="583356.Igag_1368"/>
<dbReference type="Proteomes" id="UP000001304">
    <property type="component" value="Chromosome"/>
</dbReference>
<protein>
    <submittedName>
        <fullName evidence="1">Uncharacterized protein</fullName>
    </submittedName>
</protein>
<evidence type="ECO:0000313" key="2">
    <source>
        <dbReference type="Proteomes" id="UP000001304"/>
    </source>
</evidence>
<reference evidence="1 2" key="1">
    <citation type="journal article" date="2010" name="Stand. Genomic Sci.">
        <title>Complete genome sequence of Ignisphaera aggregans type strain (AQ1.S1).</title>
        <authorList>
            <person name="Goker M."/>
            <person name="Held B."/>
            <person name="Lapidus A."/>
            <person name="Nolan M."/>
            <person name="Spring S."/>
            <person name="Yasawong M."/>
            <person name="Lucas S."/>
            <person name="Glavina Del Rio T."/>
            <person name="Tice H."/>
            <person name="Cheng J.F."/>
            <person name="Goodwin L."/>
            <person name="Tapia R."/>
            <person name="Pitluck S."/>
            <person name="Liolios K."/>
            <person name="Ivanova N."/>
            <person name="Mavromatis K."/>
            <person name="Mikhailova N."/>
            <person name="Pati A."/>
            <person name="Chen A."/>
            <person name="Palaniappan K."/>
            <person name="Brambilla E."/>
            <person name="Land M."/>
            <person name="Hauser L."/>
            <person name="Chang Y.J."/>
            <person name="Jeffries C.D."/>
            <person name="Brettin T."/>
            <person name="Detter J.C."/>
            <person name="Han C."/>
            <person name="Rohde M."/>
            <person name="Sikorski J."/>
            <person name="Woyke T."/>
            <person name="Bristow J."/>
            <person name="Eisen J.A."/>
            <person name="Markowitz V."/>
            <person name="Hugenholtz P."/>
            <person name="Kyrpides N.C."/>
            <person name="Klenk H.P."/>
        </authorList>
    </citation>
    <scope>NUCLEOTIDE SEQUENCE [LARGE SCALE GENOMIC DNA]</scope>
    <source>
        <strain evidence="2">DSM 17230 / JCM 13409 / AQ1.S1</strain>
    </source>
</reference>
<dbReference type="KEGG" id="iag:Igag_1368"/>
<gene>
    <name evidence="1" type="ordered locus">Igag_1368</name>
</gene>
<accession>E0SQ40</accession>
<keyword evidence="2" id="KW-1185">Reference proteome</keyword>
<organism evidence="1 2">
    <name type="scientific">Ignisphaera aggregans (strain DSM 17230 / JCM 13409 / AQ1.S1)</name>
    <dbReference type="NCBI Taxonomy" id="583356"/>
    <lineage>
        <taxon>Archaea</taxon>
        <taxon>Thermoproteota</taxon>
        <taxon>Thermoprotei</taxon>
        <taxon>Desulfurococcales</taxon>
        <taxon>Desulfurococcaceae</taxon>
        <taxon>Ignisphaera</taxon>
    </lineage>
</organism>